<dbReference type="AlphaFoldDB" id="F2BD45"/>
<accession>F2BD45</accession>
<gene>
    <name evidence="7" type="ORF">HMPREF9123_1651</name>
</gene>
<dbReference type="HOGENOM" id="CLU_039484_1_0_4"/>
<comment type="caution">
    <text evidence="7">The sequence shown here is derived from an EMBL/GenBank/DDBJ whole genome shotgun (WGS) entry which is preliminary data.</text>
</comment>
<dbReference type="GO" id="GO:0016491">
    <property type="term" value="F:oxidoreductase activity"/>
    <property type="evidence" value="ECO:0007669"/>
    <property type="project" value="UniProtKB-KW"/>
</dbReference>
<evidence type="ECO:0000259" key="6">
    <source>
        <dbReference type="PROSITE" id="PS51296"/>
    </source>
</evidence>
<evidence type="ECO:0000256" key="5">
    <source>
        <dbReference type="ARBA" id="ARBA00023014"/>
    </source>
</evidence>
<protein>
    <submittedName>
        <fullName evidence="7">Rieske family iron-sulfur cluster-binding protein</fullName>
    </submittedName>
</protein>
<dbReference type="InterPro" id="IPR050584">
    <property type="entry name" value="Cholesterol_7-desaturase"/>
</dbReference>
<keyword evidence="8" id="KW-1185">Reference proteome</keyword>
<sequence>MTTPEQPAADGLHNYWYITAREKDVRKKPQAVRLFGRHYAVFHQGGGRYAALVDCCPHRNVPLSIGKVENGCLKCAYHGWSFDGDGRLAEIPALCGCGGTPDVRVPAVHCTAQDGYVWLCIGTPATPAPLPFACLDEAGYTTFRMKTRFAAPVDWCLENFLDCPHAVYVHNSWFRTPTGKPVRALLRRNADGAQIEYANEPREKSLVWKLLQNSDTEMSHTDRFIAPATSRVDYRFSDGKHYIVTSSCTPLDKDTTEVHTVVSYKFGRLNPLIRLVFQPLSQLIIRQDVAMMKQQRDNIDRFGGRARFCNSAADLLMPEITAWRKTLAEGGTPEAAGVVREQELHL</sequence>
<dbReference type="GO" id="GO:0046872">
    <property type="term" value="F:metal ion binding"/>
    <property type="evidence" value="ECO:0007669"/>
    <property type="project" value="UniProtKB-KW"/>
</dbReference>
<dbReference type="GO" id="GO:0051537">
    <property type="term" value="F:2 iron, 2 sulfur cluster binding"/>
    <property type="evidence" value="ECO:0007669"/>
    <property type="project" value="UniProtKB-KW"/>
</dbReference>
<dbReference type="RefSeq" id="WP_007342657.1">
    <property type="nucleotide sequence ID" value="NZ_GL878494.1"/>
</dbReference>
<dbReference type="Gene3D" id="3.90.380.10">
    <property type="entry name" value="Naphthalene 1,2-dioxygenase Alpha Subunit, Chain A, domain 1"/>
    <property type="match status" value="1"/>
</dbReference>
<evidence type="ECO:0000256" key="3">
    <source>
        <dbReference type="ARBA" id="ARBA00023002"/>
    </source>
</evidence>
<evidence type="ECO:0000313" key="8">
    <source>
        <dbReference type="Proteomes" id="UP000004105"/>
    </source>
</evidence>
<keyword evidence="3" id="KW-0560">Oxidoreductase</keyword>
<dbReference type="InterPro" id="IPR044043">
    <property type="entry name" value="VanA_C_cat"/>
</dbReference>
<dbReference type="InterPro" id="IPR017941">
    <property type="entry name" value="Rieske_2Fe-2S"/>
</dbReference>
<reference evidence="7 8" key="1">
    <citation type="submission" date="2011-02" db="EMBL/GenBank/DDBJ databases">
        <authorList>
            <person name="Muzny D."/>
            <person name="Qin X."/>
            <person name="Deng J."/>
            <person name="Jiang H."/>
            <person name="Liu Y."/>
            <person name="Qu J."/>
            <person name="Song X.-Z."/>
            <person name="Zhang L."/>
            <person name="Thornton R."/>
            <person name="Coyle M."/>
            <person name="Francisco L."/>
            <person name="Jackson L."/>
            <person name="Javaid M."/>
            <person name="Korchina V."/>
            <person name="Kovar C."/>
            <person name="Mata R."/>
            <person name="Mathew T."/>
            <person name="Ngo R."/>
            <person name="Nguyen L."/>
            <person name="Nguyen N."/>
            <person name="Okwuonu G."/>
            <person name="Ongeri F."/>
            <person name="Pham C."/>
            <person name="Simmons D."/>
            <person name="Wilczek-Boney K."/>
            <person name="Hale W."/>
            <person name="Jakkamsetti A."/>
            <person name="Pham P."/>
            <person name="Ruth R."/>
            <person name="San Lucas F."/>
            <person name="Warren J."/>
            <person name="Zhang J."/>
            <person name="Zhao Z."/>
            <person name="Zhou C."/>
            <person name="Zhu D."/>
            <person name="Lee S."/>
            <person name="Bess C."/>
            <person name="Blankenburg K."/>
            <person name="Forbes L."/>
            <person name="Fu Q."/>
            <person name="Gubbala S."/>
            <person name="Hirani K."/>
            <person name="Jayaseelan J.C."/>
            <person name="Lara F."/>
            <person name="Munidasa M."/>
            <person name="Palculict T."/>
            <person name="Patil S."/>
            <person name="Pu L.-L."/>
            <person name="Saada N."/>
            <person name="Tang L."/>
            <person name="Weissenberger G."/>
            <person name="Zhu Y."/>
            <person name="Hemphill L."/>
            <person name="Shang Y."/>
            <person name="Youmans B."/>
            <person name="Ayvaz T."/>
            <person name="Ross M."/>
            <person name="Santibanez J."/>
            <person name="Aqrawi P."/>
            <person name="Gross S."/>
            <person name="Joshi V."/>
            <person name="Fowler G."/>
            <person name="Nazareth L."/>
            <person name="Reid J."/>
            <person name="Worley K."/>
            <person name="Petrosino J."/>
            <person name="Highlander S."/>
            <person name="Gibbs R."/>
        </authorList>
    </citation>
    <scope>NUCLEOTIDE SEQUENCE [LARGE SCALE GENOMIC DNA]</scope>
    <source>
        <strain evidence="7 8">ATCC BAA-1200</strain>
    </source>
</reference>
<dbReference type="EMBL" id="AFAY01000031">
    <property type="protein sequence ID" value="EGF10769.1"/>
    <property type="molecule type" value="Genomic_DNA"/>
</dbReference>
<evidence type="ECO:0000313" key="7">
    <source>
        <dbReference type="EMBL" id="EGF10769.1"/>
    </source>
</evidence>
<evidence type="ECO:0000256" key="1">
    <source>
        <dbReference type="ARBA" id="ARBA00022714"/>
    </source>
</evidence>
<dbReference type="Pfam" id="PF00355">
    <property type="entry name" value="Rieske"/>
    <property type="match status" value="1"/>
</dbReference>
<proteinExistence type="predicted"/>
<feature type="domain" description="Rieske" evidence="6">
    <location>
        <begin position="16"/>
        <end position="119"/>
    </location>
</feature>
<dbReference type="STRING" id="267212.GCA_001063965_00379"/>
<organism evidence="7 8">
    <name type="scientific">Neisseria bacilliformis ATCC BAA-1200</name>
    <dbReference type="NCBI Taxonomy" id="888742"/>
    <lineage>
        <taxon>Bacteria</taxon>
        <taxon>Pseudomonadati</taxon>
        <taxon>Pseudomonadota</taxon>
        <taxon>Betaproteobacteria</taxon>
        <taxon>Neisseriales</taxon>
        <taxon>Neisseriaceae</taxon>
        <taxon>Neisseria</taxon>
    </lineage>
</organism>
<dbReference type="Gene3D" id="2.102.10.10">
    <property type="entry name" value="Rieske [2Fe-2S] iron-sulphur domain"/>
    <property type="match status" value="1"/>
</dbReference>
<dbReference type="InterPro" id="IPR036922">
    <property type="entry name" value="Rieske_2Fe-2S_sf"/>
</dbReference>
<dbReference type="PROSITE" id="PS51296">
    <property type="entry name" value="RIESKE"/>
    <property type="match status" value="1"/>
</dbReference>
<dbReference type="OrthoDB" id="9790995at2"/>
<dbReference type="SUPFAM" id="SSF55961">
    <property type="entry name" value="Bet v1-like"/>
    <property type="match status" value="1"/>
</dbReference>
<name>F2BD45_9NEIS</name>
<dbReference type="PANTHER" id="PTHR21266">
    <property type="entry name" value="IRON-SULFUR DOMAIN CONTAINING PROTEIN"/>
    <property type="match status" value="1"/>
</dbReference>
<keyword evidence="2" id="KW-0479">Metal-binding</keyword>
<keyword evidence="4" id="KW-0408">Iron</keyword>
<dbReference type="SUPFAM" id="SSF50022">
    <property type="entry name" value="ISP domain"/>
    <property type="match status" value="1"/>
</dbReference>
<evidence type="ECO:0000256" key="4">
    <source>
        <dbReference type="ARBA" id="ARBA00023004"/>
    </source>
</evidence>
<dbReference type="Proteomes" id="UP000004105">
    <property type="component" value="Unassembled WGS sequence"/>
</dbReference>
<dbReference type="Pfam" id="PF19112">
    <property type="entry name" value="VanA_C"/>
    <property type="match status" value="1"/>
</dbReference>
<evidence type="ECO:0000256" key="2">
    <source>
        <dbReference type="ARBA" id="ARBA00022723"/>
    </source>
</evidence>
<dbReference type="PANTHER" id="PTHR21266:SF60">
    <property type="entry name" value="3-KETOSTEROID-9-ALPHA-MONOOXYGENASE, OXYGENASE COMPONENT"/>
    <property type="match status" value="1"/>
</dbReference>
<keyword evidence="5" id="KW-0411">Iron-sulfur</keyword>
<keyword evidence="1" id="KW-0001">2Fe-2S</keyword>